<name>A0A6J5SUK6_9CAUD</name>
<sequence length="260" mass="27252">MKTVDTQFITAGVAMPVTAALIDHLQNAGFDQAESILQAIGCDPAKLTVLCGCVDTTVGAVHTITAGAVAWAGRVYKVSGYVVTLGGGEIVTASIKGPTFEAEDPLTFSDGSMYSVMKTVEIGFYNTAAGGGNIGAPGDQSAWELLNPKWRTVGSTGEPAFQNSWTNIGGGAENLQFKKIINKVILRGLLSGGNINDVIFTLPLGYRPLNEVNIGTYYQAGGVEFAARIVITTVGDVVIRNASGTNPSQYACINGEFYID</sequence>
<reference evidence="1" key="1">
    <citation type="submission" date="2020-05" db="EMBL/GenBank/DDBJ databases">
        <authorList>
            <person name="Chiriac C."/>
            <person name="Salcher M."/>
            <person name="Ghai R."/>
            <person name="Kavagutti S V."/>
        </authorList>
    </citation>
    <scope>NUCLEOTIDE SEQUENCE</scope>
</reference>
<accession>A0A6J5SUK6</accession>
<gene>
    <name evidence="1" type="ORF">UFOVP1596_53</name>
</gene>
<organism evidence="1">
    <name type="scientific">uncultured Caudovirales phage</name>
    <dbReference type="NCBI Taxonomy" id="2100421"/>
    <lineage>
        <taxon>Viruses</taxon>
        <taxon>Duplodnaviria</taxon>
        <taxon>Heunggongvirae</taxon>
        <taxon>Uroviricota</taxon>
        <taxon>Caudoviricetes</taxon>
        <taxon>Peduoviridae</taxon>
        <taxon>Maltschvirus</taxon>
        <taxon>Maltschvirus maltsch</taxon>
    </lineage>
</organism>
<evidence type="ECO:0000313" key="1">
    <source>
        <dbReference type="EMBL" id="CAB4218930.1"/>
    </source>
</evidence>
<dbReference type="EMBL" id="LR797460">
    <property type="protein sequence ID" value="CAB4218930.1"/>
    <property type="molecule type" value="Genomic_DNA"/>
</dbReference>
<proteinExistence type="predicted"/>
<protein>
    <submittedName>
        <fullName evidence="1">Uncharacterized protein</fullName>
    </submittedName>
</protein>